<gene>
    <name evidence="1" type="ORF">CDAR_244321</name>
</gene>
<evidence type="ECO:0008006" key="3">
    <source>
        <dbReference type="Google" id="ProtNLM"/>
    </source>
</evidence>
<evidence type="ECO:0000313" key="1">
    <source>
        <dbReference type="EMBL" id="GIY19841.1"/>
    </source>
</evidence>
<comment type="caution">
    <text evidence="1">The sequence shown here is derived from an EMBL/GenBank/DDBJ whole genome shotgun (WGS) entry which is preliminary data.</text>
</comment>
<dbReference type="Proteomes" id="UP001054837">
    <property type="component" value="Unassembled WGS sequence"/>
</dbReference>
<protein>
    <recommendedName>
        <fullName evidence="3">Secreted protein</fullName>
    </recommendedName>
</protein>
<proteinExistence type="predicted"/>
<reference evidence="1 2" key="1">
    <citation type="submission" date="2021-06" db="EMBL/GenBank/DDBJ databases">
        <title>Caerostris darwini draft genome.</title>
        <authorList>
            <person name="Kono N."/>
            <person name="Arakawa K."/>
        </authorList>
    </citation>
    <scope>NUCLEOTIDE SEQUENCE [LARGE SCALE GENOMIC DNA]</scope>
</reference>
<organism evidence="1 2">
    <name type="scientific">Caerostris darwini</name>
    <dbReference type="NCBI Taxonomy" id="1538125"/>
    <lineage>
        <taxon>Eukaryota</taxon>
        <taxon>Metazoa</taxon>
        <taxon>Ecdysozoa</taxon>
        <taxon>Arthropoda</taxon>
        <taxon>Chelicerata</taxon>
        <taxon>Arachnida</taxon>
        <taxon>Araneae</taxon>
        <taxon>Araneomorphae</taxon>
        <taxon>Entelegynae</taxon>
        <taxon>Araneoidea</taxon>
        <taxon>Araneidae</taxon>
        <taxon>Caerostris</taxon>
    </lineage>
</organism>
<sequence>MGAINKVRGTFLPPLSLSVVCDFFVFLPPIAASHWLQGHRPVRGLGPLVGHARPLLCACALRPRDLELSLLSGGRDSNERGFPPLTVPLSPVLRSVHPTVPADDKVAWVPYPTTERS</sequence>
<keyword evidence="2" id="KW-1185">Reference proteome</keyword>
<name>A0AAV4RHM7_9ARAC</name>
<dbReference type="AlphaFoldDB" id="A0AAV4RHM7"/>
<evidence type="ECO:0000313" key="2">
    <source>
        <dbReference type="Proteomes" id="UP001054837"/>
    </source>
</evidence>
<dbReference type="EMBL" id="BPLQ01006072">
    <property type="protein sequence ID" value="GIY19841.1"/>
    <property type="molecule type" value="Genomic_DNA"/>
</dbReference>
<accession>A0AAV4RHM7</accession>